<dbReference type="Pfam" id="PF03351">
    <property type="entry name" value="DOMON"/>
    <property type="match status" value="1"/>
</dbReference>
<dbReference type="RefSeq" id="WP_091401599.1">
    <property type="nucleotide sequence ID" value="NZ_FMYV01000001.1"/>
</dbReference>
<dbReference type="CDD" id="cd09631">
    <property type="entry name" value="DOMON_DOH"/>
    <property type="match status" value="1"/>
</dbReference>
<name>A0A1G6HLV1_9BACT</name>
<feature type="domain" description="DOMON" evidence="1">
    <location>
        <begin position="48"/>
        <end position="160"/>
    </location>
</feature>
<accession>A0A1G6HLV1</accession>
<gene>
    <name evidence="2" type="ORF">SAMN04488588_0004</name>
</gene>
<dbReference type="InterPro" id="IPR005018">
    <property type="entry name" value="DOMON_domain"/>
</dbReference>
<dbReference type="AlphaFoldDB" id="A0A1G6HLV1"/>
<sequence>MKLKEILVLFLMVIISTFVFGDNHSNQVNSKMVEGLTYTNYIETELGMDIYWEFSENQELFMMLKAPVSGWISIGFEPSKKMKGAKIIIVGFKDEEVILEEYYGNTQISHRKIKEKYITEFYGERTEEYSLAEFVIPLDNESRYNSLQPGSIIKTIIAYHNSSDSFSRRHSKRDTIDINF</sequence>
<protein>
    <submittedName>
        <fullName evidence="2">DOMON domain-containing protein</fullName>
    </submittedName>
</protein>
<dbReference type="EMBL" id="FMYV01000001">
    <property type="protein sequence ID" value="SDB95222.1"/>
    <property type="molecule type" value="Genomic_DNA"/>
</dbReference>
<reference evidence="2 3" key="1">
    <citation type="submission" date="2016-10" db="EMBL/GenBank/DDBJ databases">
        <authorList>
            <person name="de Groot N.N."/>
        </authorList>
    </citation>
    <scope>NUCLEOTIDE SEQUENCE [LARGE SCALE GENOMIC DNA]</scope>
    <source>
        <strain evidence="2 3">WG14</strain>
    </source>
</reference>
<keyword evidence="3" id="KW-1185">Reference proteome</keyword>
<dbReference type="InterPro" id="IPR045266">
    <property type="entry name" value="DOH_DOMON"/>
</dbReference>
<proteinExistence type="predicted"/>
<evidence type="ECO:0000259" key="1">
    <source>
        <dbReference type="Pfam" id="PF03351"/>
    </source>
</evidence>
<evidence type="ECO:0000313" key="2">
    <source>
        <dbReference type="EMBL" id="SDB95222.1"/>
    </source>
</evidence>
<organism evidence="2 3">
    <name type="scientific">Geotoga petraea</name>
    <dbReference type="NCBI Taxonomy" id="28234"/>
    <lineage>
        <taxon>Bacteria</taxon>
        <taxon>Thermotogati</taxon>
        <taxon>Thermotogota</taxon>
        <taxon>Thermotogae</taxon>
        <taxon>Petrotogales</taxon>
        <taxon>Petrotogaceae</taxon>
        <taxon>Geotoga</taxon>
    </lineage>
</organism>
<dbReference type="STRING" id="28234.SAMN04488588_0004"/>
<dbReference type="Proteomes" id="UP000199322">
    <property type="component" value="Unassembled WGS sequence"/>
</dbReference>
<evidence type="ECO:0000313" key="3">
    <source>
        <dbReference type="Proteomes" id="UP000199322"/>
    </source>
</evidence>